<dbReference type="SMART" id="SM00388">
    <property type="entry name" value="HisKA"/>
    <property type="match status" value="1"/>
</dbReference>
<dbReference type="EMBL" id="SNYC01000004">
    <property type="protein sequence ID" value="TDQ10041.1"/>
    <property type="molecule type" value="Genomic_DNA"/>
</dbReference>
<name>A0A4R6SX58_9SPHI</name>
<dbReference type="InterPro" id="IPR003661">
    <property type="entry name" value="HisK_dim/P_dom"/>
</dbReference>
<dbReference type="FunFam" id="3.30.565.10:FF:000006">
    <property type="entry name" value="Sensor histidine kinase WalK"/>
    <property type="match status" value="1"/>
</dbReference>
<keyword evidence="5 9" id="KW-0418">Kinase</keyword>
<evidence type="ECO:0000256" key="7">
    <source>
        <dbReference type="SAM" id="Phobius"/>
    </source>
</evidence>
<dbReference type="Pfam" id="PF00512">
    <property type="entry name" value="HisKA"/>
    <property type="match status" value="1"/>
</dbReference>
<dbReference type="PROSITE" id="PS50109">
    <property type="entry name" value="HIS_KIN"/>
    <property type="match status" value="1"/>
</dbReference>
<organism evidence="9 10">
    <name type="scientific">Pedobacter metabolipauper</name>
    <dbReference type="NCBI Taxonomy" id="425513"/>
    <lineage>
        <taxon>Bacteria</taxon>
        <taxon>Pseudomonadati</taxon>
        <taxon>Bacteroidota</taxon>
        <taxon>Sphingobacteriia</taxon>
        <taxon>Sphingobacteriales</taxon>
        <taxon>Sphingobacteriaceae</taxon>
        <taxon>Pedobacter</taxon>
    </lineage>
</organism>
<evidence type="ECO:0000256" key="3">
    <source>
        <dbReference type="ARBA" id="ARBA00022553"/>
    </source>
</evidence>
<feature type="transmembrane region" description="Helical" evidence="7">
    <location>
        <begin position="79"/>
        <end position="100"/>
    </location>
</feature>
<protein>
    <recommendedName>
        <fullName evidence="2">histidine kinase</fullName>
        <ecNumber evidence="2">2.7.13.3</ecNumber>
    </recommendedName>
</protein>
<reference evidence="9 10" key="1">
    <citation type="submission" date="2019-03" db="EMBL/GenBank/DDBJ databases">
        <title>Genomic Encyclopedia of Archaeal and Bacterial Type Strains, Phase II (KMG-II): from individual species to whole genera.</title>
        <authorList>
            <person name="Goeker M."/>
        </authorList>
    </citation>
    <scope>NUCLEOTIDE SEQUENCE [LARGE SCALE GENOMIC DNA]</scope>
    <source>
        <strain evidence="9 10">DSM 19035</strain>
    </source>
</reference>
<evidence type="ECO:0000256" key="4">
    <source>
        <dbReference type="ARBA" id="ARBA00022679"/>
    </source>
</evidence>
<dbReference type="InterPro" id="IPR004358">
    <property type="entry name" value="Sig_transdc_His_kin-like_C"/>
</dbReference>
<evidence type="ECO:0000313" key="10">
    <source>
        <dbReference type="Proteomes" id="UP000295620"/>
    </source>
</evidence>
<dbReference type="Pfam" id="PF02518">
    <property type="entry name" value="HATPase_c"/>
    <property type="match status" value="1"/>
</dbReference>
<keyword evidence="7" id="KW-0812">Transmembrane</keyword>
<dbReference type="PANTHER" id="PTHR43711">
    <property type="entry name" value="TWO-COMPONENT HISTIDINE KINASE"/>
    <property type="match status" value="1"/>
</dbReference>
<comment type="catalytic activity">
    <reaction evidence="1">
        <text>ATP + protein L-histidine = ADP + protein N-phospho-L-histidine.</text>
        <dbReference type="EC" id="2.7.13.3"/>
    </reaction>
</comment>
<dbReference type="RefSeq" id="WP_133576082.1">
    <property type="nucleotide sequence ID" value="NZ_SNYC01000004.1"/>
</dbReference>
<keyword evidence="6" id="KW-0902">Two-component regulatory system</keyword>
<dbReference type="GO" id="GO:0000155">
    <property type="term" value="F:phosphorelay sensor kinase activity"/>
    <property type="evidence" value="ECO:0007669"/>
    <property type="project" value="InterPro"/>
</dbReference>
<proteinExistence type="predicted"/>
<keyword evidence="3" id="KW-0597">Phosphoprotein</keyword>
<keyword evidence="7" id="KW-0472">Membrane</keyword>
<evidence type="ECO:0000256" key="6">
    <source>
        <dbReference type="ARBA" id="ARBA00023012"/>
    </source>
</evidence>
<feature type="transmembrane region" description="Helical" evidence="7">
    <location>
        <begin position="28"/>
        <end position="49"/>
    </location>
</feature>
<dbReference type="InterPro" id="IPR036890">
    <property type="entry name" value="HATPase_C_sf"/>
</dbReference>
<evidence type="ECO:0000259" key="8">
    <source>
        <dbReference type="PROSITE" id="PS50109"/>
    </source>
</evidence>
<keyword evidence="4" id="KW-0808">Transferase</keyword>
<dbReference type="InterPro" id="IPR003594">
    <property type="entry name" value="HATPase_dom"/>
</dbReference>
<feature type="domain" description="Histidine kinase" evidence="8">
    <location>
        <begin position="216"/>
        <end position="430"/>
    </location>
</feature>
<dbReference type="OrthoDB" id="9810447at2"/>
<comment type="caution">
    <text evidence="9">The sequence shown here is derived from an EMBL/GenBank/DDBJ whole genome shotgun (WGS) entry which is preliminary data.</text>
</comment>
<dbReference type="EC" id="2.7.13.3" evidence="2"/>
<dbReference type="InterPro" id="IPR036097">
    <property type="entry name" value="HisK_dim/P_sf"/>
</dbReference>
<dbReference type="Gene3D" id="3.30.565.10">
    <property type="entry name" value="Histidine kinase-like ATPase, C-terminal domain"/>
    <property type="match status" value="1"/>
</dbReference>
<dbReference type="InterPro" id="IPR005467">
    <property type="entry name" value="His_kinase_dom"/>
</dbReference>
<feature type="transmembrane region" description="Helical" evidence="7">
    <location>
        <begin position="55"/>
        <end position="72"/>
    </location>
</feature>
<keyword evidence="7" id="KW-1133">Transmembrane helix</keyword>
<evidence type="ECO:0000313" key="9">
    <source>
        <dbReference type="EMBL" id="TDQ10041.1"/>
    </source>
</evidence>
<dbReference type="PANTHER" id="PTHR43711:SF31">
    <property type="entry name" value="HISTIDINE KINASE"/>
    <property type="match status" value="1"/>
</dbReference>
<sequence length="430" mass="48892">MKEYFRHIRKFWNVVLGDHNEFSLESRIFHTISAVALITLLIQGTLYLYNALYPMGIITLFILVLQSGLYYLSRFKNKLTLAISISAIEINITTAIGYFFNSGITGGSLLLFSVSLFLVILVVPKKQWLLWFLVNFGTVCTIVACEYLQPQIIQNHHTSRQALFLDMMLCYCVVVSLLYVCTIQIRKSFYKQKLIIDDKALRLQLLNDEKDKLFSIISHDLTSPLAAVKQYLNLLGQVSLDPDERSMIEQDLIKSVDNAQDLLSNLLQWAKSQMQNANLSITDLNLKEQLISTVEMFRQIALNKAIELDVSIDNNIIVTADKNMLQLVIRNLLNNAIKFTHKNGRIELRAILKNKECIISIKDNGIGIPLERQSKIFSLNVESTYGTINEKGTGLGLNMSKEYTQLQGGNIWFTSQNKKGSTFYLSLPAK</sequence>
<feature type="transmembrane region" description="Helical" evidence="7">
    <location>
        <begin position="130"/>
        <end position="149"/>
    </location>
</feature>
<dbReference type="CDD" id="cd00082">
    <property type="entry name" value="HisKA"/>
    <property type="match status" value="1"/>
</dbReference>
<feature type="transmembrane region" description="Helical" evidence="7">
    <location>
        <begin position="106"/>
        <end position="123"/>
    </location>
</feature>
<dbReference type="PRINTS" id="PR00344">
    <property type="entry name" value="BCTRLSENSOR"/>
</dbReference>
<evidence type="ECO:0000256" key="5">
    <source>
        <dbReference type="ARBA" id="ARBA00022777"/>
    </source>
</evidence>
<dbReference type="SMART" id="SM00387">
    <property type="entry name" value="HATPase_c"/>
    <property type="match status" value="1"/>
</dbReference>
<dbReference type="SUPFAM" id="SSF47384">
    <property type="entry name" value="Homodimeric domain of signal transducing histidine kinase"/>
    <property type="match status" value="1"/>
</dbReference>
<feature type="transmembrane region" description="Helical" evidence="7">
    <location>
        <begin position="161"/>
        <end position="181"/>
    </location>
</feature>
<dbReference type="Proteomes" id="UP000295620">
    <property type="component" value="Unassembled WGS sequence"/>
</dbReference>
<keyword evidence="10" id="KW-1185">Reference proteome</keyword>
<dbReference type="AlphaFoldDB" id="A0A4R6SX58"/>
<dbReference type="Gene3D" id="1.10.287.130">
    <property type="match status" value="1"/>
</dbReference>
<accession>A0A4R6SX58</accession>
<dbReference type="InterPro" id="IPR050736">
    <property type="entry name" value="Sensor_HK_Regulatory"/>
</dbReference>
<dbReference type="SUPFAM" id="SSF55874">
    <property type="entry name" value="ATPase domain of HSP90 chaperone/DNA topoisomerase II/histidine kinase"/>
    <property type="match status" value="1"/>
</dbReference>
<dbReference type="CDD" id="cd00075">
    <property type="entry name" value="HATPase"/>
    <property type="match status" value="1"/>
</dbReference>
<evidence type="ECO:0000256" key="1">
    <source>
        <dbReference type="ARBA" id="ARBA00000085"/>
    </source>
</evidence>
<evidence type="ECO:0000256" key="2">
    <source>
        <dbReference type="ARBA" id="ARBA00012438"/>
    </source>
</evidence>
<gene>
    <name evidence="9" type="ORF">ATK78_2200</name>
</gene>